<reference evidence="2" key="1">
    <citation type="submission" date="2021-06" db="EMBL/GenBank/DDBJ databases">
        <title>Comparative genomics, transcriptomics and evolutionary studies reveal genomic signatures of adaptation to plant cell wall in hemibiotrophic fungi.</title>
        <authorList>
            <consortium name="DOE Joint Genome Institute"/>
            <person name="Baroncelli R."/>
            <person name="Diaz J.F."/>
            <person name="Benocci T."/>
            <person name="Peng M."/>
            <person name="Battaglia E."/>
            <person name="Haridas S."/>
            <person name="Andreopoulos W."/>
            <person name="Labutti K."/>
            <person name="Pangilinan J."/>
            <person name="Floch G.L."/>
            <person name="Makela M.R."/>
            <person name="Henrissat B."/>
            <person name="Grigoriev I.V."/>
            <person name="Crouch J.A."/>
            <person name="De Vries R.P."/>
            <person name="Sukno S.A."/>
            <person name="Thon M.R."/>
        </authorList>
    </citation>
    <scope>NUCLEOTIDE SEQUENCE</scope>
    <source>
        <strain evidence="2">MAFF235873</strain>
    </source>
</reference>
<organism evidence="2 3">
    <name type="scientific">Colletotrichum zoysiae</name>
    <dbReference type="NCBI Taxonomy" id="1216348"/>
    <lineage>
        <taxon>Eukaryota</taxon>
        <taxon>Fungi</taxon>
        <taxon>Dikarya</taxon>
        <taxon>Ascomycota</taxon>
        <taxon>Pezizomycotina</taxon>
        <taxon>Sordariomycetes</taxon>
        <taxon>Hypocreomycetidae</taxon>
        <taxon>Glomerellales</taxon>
        <taxon>Glomerellaceae</taxon>
        <taxon>Colletotrichum</taxon>
        <taxon>Colletotrichum graminicola species complex</taxon>
    </lineage>
</organism>
<gene>
    <name evidence="2" type="ORF">LX32DRAFT_646915</name>
</gene>
<dbReference type="EMBL" id="MU843154">
    <property type="protein sequence ID" value="KAK2020952.1"/>
    <property type="molecule type" value="Genomic_DNA"/>
</dbReference>
<name>A0AAD9LUJ6_9PEZI</name>
<proteinExistence type="predicted"/>
<accession>A0AAD9LUJ6</accession>
<feature type="compositionally biased region" description="Basic residues" evidence="1">
    <location>
        <begin position="9"/>
        <end position="20"/>
    </location>
</feature>
<evidence type="ECO:0000313" key="3">
    <source>
        <dbReference type="Proteomes" id="UP001232148"/>
    </source>
</evidence>
<feature type="compositionally biased region" description="Low complexity" evidence="1">
    <location>
        <begin position="42"/>
        <end position="53"/>
    </location>
</feature>
<protein>
    <submittedName>
        <fullName evidence="2">Uncharacterized protein</fullName>
    </submittedName>
</protein>
<dbReference type="AlphaFoldDB" id="A0AAD9LUJ6"/>
<comment type="caution">
    <text evidence="2">The sequence shown here is derived from an EMBL/GenBank/DDBJ whole genome shotgun (WGS) entry which is preliminary data.</text>
</comment>
<dbReference type="Proteomes" id="UP001232148">
    <property type="component" value="Unassembled WGS sequence"/>
</dbReference>
<keyword evidence="3" id="KW-1185">Reference proteome</keyword>
<evidence type="ECO:0000256" key="1">
    <source>
        <dbReference type="SAM" id="MobiDB-lite"/>
    </source>
</evidence>
<feature type="region of interest" description="Disordered" evidence="1">
    <location>
        <begin position="1"/>
        <end position="53"/>
    </location>
</feature>
<sequence length="53" mass="5899">MGKEPPPHLKIKKREKRKYRVPSAAPDHFTRNTPHPPPSPGPFLGFTPLTSGV</sequence>
<evidence type="ECO:0000313" key="2">
    <source>
        <dbReference type="EMBL" id="KAK2020952.1"/>
    </source>
</evidence>